<protein>
    <submittedName>
        <fullName evidence="2">Short-chain dehydrogenase</fullName>
    </submittedName>
</protein>
<dbReference type="Gene3D" id="3.40.50.720">
    <property type="entry name" value="NAD(P)-binding Rossmann-like Domain"/>
    <property type="match status" value="1"/>
</dbReference>
<dbReference type="Proteomes" id="UP000321659">
    <property type="component" value="Unassembled WGS sequence"/>
</dbReference>
<dbReference type="PANTHER" id="PTHR43162">
    <property type="match status" value="1"/>
</dbReference>
<gene>
    <name evidence="2" type="ORF">LABALGLTS371_12100</name>
</gene>
<sequence>MKIVMLGSLGNINKLVIPELLKMNHQVTVVTSNPDRVKNIKALGATAAVGTISDINFLTKTFAGNDIAYLMVPSTSSDGTDLNAEMKKQGTIFYSALLNSGVQNVIQLSSIGAESGPDAGSLYAYHYLETELNRLTNINLAFIRPVGFYNNLYSHLDSIKNERQIYSNVPDSIEQKYVAHEDIAEVAIKLILKTPAKKTIHYVTSDSFSLKEFITKLSVAANLPDLQFIQISDDQLKQGLLANHVPDPIVDALLKTSQFQKSNPDIYKDLTPENTTYGQVKLIDFIKQYAGALVGIDNSHHSSTIADK</sequence>
<dbReference type="InterPro" id="IPR036291">
    <property type="entry name" value="NAD(P)-bd_dom_sf"/>
</dbReference>
<evidence type="ECO:0000259" key="1">
    <source>
        <dbReference type="Pfam" id="PF13460"/>
    </source>
</evidence>
<evidence type="ECO:0000313" key="3">
    <source>
        <dbReference type="Proteomes" id="UP000321659"/>
    </source>
</evidence>
<proteinExistence type="predicted"/>
<evidence type="ECO:0000313" key="2">
    <source>
        <dbReference type="EMBL" id="TWW10712.1"/>
    </source>
</evidence>
<dbReference type="InterPro" id="IPR051604">
    <property type="entry name" value="Ergot_Alk_Oxidoreductase"/>
</dbReference>
<dbReference type="Gene3D" id="3.90.25.10">
    <property type="entry name" value="UDP-galactose 4-epimerase, domain 1"/>
    <property type="match status" value="1"/>
</dbReference>
<feature type="domain" description="NAD(P)-binding" evidence="1">
    <location>
        <begin position="7"/>
        <end position="191"/>
    </location>
</feature>
<dbReference type="RefSeq" id="WP_146302955.1">
    <property type="nucleotide sequence ID" value="NZ_JANXKU010000008.1"/>
</dbReference>
<name>A0A5C6M9P6_9LACO</name>
<organism evidence="2 3">
    <name type="scientific">Dellaglioa algida</name>
    <dbReference type="NCBI Taxonomy" id="105612"/>
    <lineage>
        <taxon>Bacteria</taxon>
        <taxon>Bacillati</taxon>
        <taxon>Bacillota</taxon>
        <taxon>Bacilli</taxon>
        <taxon>Lactobacillales</taxon>
        <taxon>Lactobacillaceae</taxon>
        <taxon>Dellaglioa</taxon>
    </lineage>
</organism>
<dbReference type="InterPro" id="IPR016040">
    <property type="entry name" value="NAD(P)-bd_dom"/>
</dbReference>
<dbReference type="PANTHER" id="PTHR43162:SF1">
    <property type="entry name" value="PRESTALK A DIFFERENTIATION PROTEIN A"/>
    <property type="match status" value="1"/>
</dbReference>
<reference evidence="2 3" key="1">
    <citation type="submission" date="2019-04" db="EMBL/GenBank/DDBJ databases">
        <title>In vitro growth and metabolic characteristics of meat-borne Lactobacillus algidus strains.</title>
        <authorList>
            <person name="Sade E."/>
            <person name="Per J."/>
            <person name="Tytti H."/>
            <person name="Johanna B.K."/>
        </authorList>
    </citation>
    <scope>NUCLEOTIDE SEQUENCE [LARGE SCALE GENOMIC DNA]</scope>
    <source>
        <strain evidence="2 3">LTS37-1</strain>
    </source>
</reference>
<dbReference type="AlphaFoldDB" id="A0A5C6M9P6"/>
<dbReference type="Pfam" id="PF13460">
    <property type="entry name" value="NAD_binding_10"/>
    <property type="match status" value="1"/>
</dbReference>
<comment type="caution">
    <text evidence="2">The sequence shown here is derived from an EMBL/GenBank/DDBJ whole genome shotgun (WGS) entry which is preliminary data.</text>
</comment>
<accession>A0A5C6M9P6</accession>
<dbReference type="EMBL" id="SRRQ01000009">
    <property type="protein sequence ID" value="TWW10712.1"/>
    <property type="molecule type" value="Genomic_DNA"/>
</dbReference>
<dbReference type="SUPFAM" id="SSF51735">
    <property type="entry name" value="NAD(P)-binding Rossmann-fold domains"/>
    <property type="match status" value="1"/>
</dbReference>